<reference evidence="3" key="1">
    <citation type="submission" date="2022-03" db="EMBL/GenBank/DDBJ databases">
        <authorList>
            <person name="Martin C."/>
        </authorList>
    </citation>
    <scope>NUCLEOTIDE SEQUENCE</scope>
</reference>
<dbReference type="EMBL" id="CAIIXF020000007">
    <property type="protein sequence ID" value="CAH1789620.1"/>
    <property type="molecule type" value="Genomic_DNA"/>
</dbReference>
<evidence type="ECO:0000313" key="4">
    <source>
        <dbReference type="Proteomes" id="UP000749559"/>
    </source>
</evidence>
<evidence type="ECO:0000256" key="1">
    <source>
        <dbReference type="ARBA" id="ARBA00022737"/>
    </source>
</evidence>
<dbReference type="InterPro" id="IPR050745">
    <property type="entry name" value="Multifunctional_regulatory"/>
</dbReference>
<dbReference type="InterPro" id="IPR036770">
    <property type="entry name" value="Ankyrin_rpt-contain_sf"/>
</dbReference>
<dbReference type="Pfam" id="PF12796">
    <property type="entry name" value="Ank_2"/>
    <property type="match status" value="1"/>
</dbReference>
<dbReference type="Gene3D" id="1.25.40.20">
    <property type="entry name" value="Ankyrin repeat-containing domain"/>
    <property type="match status" value="1"/>
</dbReference>
<name>A0A8J1TSU1_OWEFU</name>
<keyword evidence="1" id="KW-0677">Repeat</keyword>
<dbReference type="PROSITE" id="PS50297">
    <property type="entry name" value="ANK_REP_REGION"/>
    <property type="match status" value="1"/>
</dbReference>
<accession>A0A8J1TSU1</accession>
<dbReference type="AlphaFoldDB" id="A0A8J1TSU1"/>
<keyword evidence="4" id="KW-1185">Reference proteome</keyword>
<dbReference type="PANTHER" id="PTHR24189">
    <property type="entry name" value="MYOTROPHIN"/>
    <property type="match status" value="1"/>
</dbReference>
<protein>
    <submittedName>
        <fullName evidence="3">Uncharacterized protein</fullName>
    </submittedName>
</protein>
<dbReference type="Proteomes" id="UP000749559">
    <property type="component" value="Unassembled WGS sequence"/>
</dbReference>
<proteinExistence type="predicted"/>
<gene>
    <name evidence="3" type="ORF">OFUS_LOCUS14945</name>
</gene>
<evidence type="ECO:0000313" key="3">
    <source>
        <dbReference type="EMBL" id="CAH1789620.1"/>
    </source>
</evidence>
<keyword evidence="2" id="KW-0040">ANK repeat</keyword>
<dbReference type="PROSITE" id="PS50088">
    <property type="entry name" value="ANK_REPEAT"/>
    <property type="match status" value="1"/>
</dbReference>
<dbReference type="SMART" id="SM00248">
    <property type="entry name" value="ANK"/>
    <property type="match status" value="2"/>
</dbReference>
<comment type="caution">
    <text evidence="3">The sequence shown here is derived from an EMBL/GenBank/DDBJ whole genome shotgun (WGS) entry which is preliminary data.</text>
</comment>
<dbReference type="InterPro" id="IPR002110">
    <property type="entry name" value="Ankyrin_rpt"/>
</dbReference>
<evidence type="ECO:0000256" key="2">
    <source>
        <dbReference type="ARBA" id="ARBA00023043"/>
    </source>
</evidence>
<organism evidence="3 4">
    <name type="scientific">Owenia fusiformis</name>
    <name type="common">Polychaete worm</name>
    <dbReference type="NCBI Taxonomy" id="6347"/>
    <lineage>
        <taxon>Eukaryota</taxon>
        <taxon>Metazoa</taxon>
        <taxon>Spiralia</taxon>
        <taxon>Lophotrochozoa</taxon>
        <taxon>Annelida</taxon>
        <taxon>Polychaeta</taxon>
        <taxon>Sedentaria</taxon>
        <taxon>Canalipalpata</taxon>
        <taxon>Sabellida</taxon>
        <taxon>Oweniida</taxon>
        <taxon>Oweniidae</taxon>
        <taxon>Owenia</taxon>
    </lineage>
</organism>
<sequence length="545" mass="61728">MEKEIKSAIVMKDEDKLKSILSNLDTCPCKTLLWAMQEYFIELSLATIKTLIHKGADINARDNQGKTVLMIAIEIKYTPCAELLIYYGADIHVIDNSGQTALNHITDFSPAYQHLYCLLTILGANDKQYQHLSVLLHTIATEGQIKQACEKIDLIKSLSKLRLKYRVRTFLFENCARTRDDYRKYITELVDVGHLPPGLKSFLLFVDDISEMMAIVRGSVEGWFLYSRDPSIFDDFDNFQDSEPLGTIGGLVALVDPDTNNTSQDEIFSLSANHQILPDSFGHHREYVTWSEVDYQRESVLTIGSEVPYRIPLKFDEDDDLENDSPDDMNFDDIDLDRNEHPEQIPIMSFESEGIDETESDTDDEEEPTFDIACIRVENETIRSQYRVCSLHECCSSSPKKELVGSTVMKLGSGPNATKGRLLAINASGEVKVGRKTVFVNNVAVICALDDIDLDAAFSNKGDGGTIVCIQDTIIRRDNIEAHCPHCFMIFAGWDKYNQYNKWGRPVTLAFSLYDSLKILESQVKENHDVTRKHFRLSCCSFALQ</sequence>
<dbReference type="SUPFAM" id="SSF48403">
    <property type="entry name" value="Ankyrin repeat"/>
    <property type="match status" value="1"/>
</dbReference>